<dbReference type="AlphaFoldDB" id="A0A1H4P165"/>
<dbReference type="InterPro" id="IPR051800">
    <property type="entry name" value="PqiA-PqiB_transport"/>
</dbReference>
<dbReference type="PANTHER" id="PTHR30462">
    <property type="entry name" value="INTERMEMBRANE TRANSPORT PROTEIN PQIB-RELATED"/>
    <property type="match status" value="1"/>
</dbReference>
<feature type="domain" description="Mce/MlaD" evidence="8">
    <location>
        <begin position="41"/>
        <end position="131"/>
    </location>
</feature>
<dbReference type="RefSeq" id="WP_092314911.1">
    <property type="nucleotide sequence ID" value="NZ_FNTJ01000001.1"/>
</dbReference>
<feature type="domain" description="Mce/MlaD" evidence="8">
    <location>
        <begin position="397"/>
        <end position="458"/>
    </location>
</feature>
<evidence type="ECO:0000256" key="2">
    <source>
        <dbReference type="ARBA" id="ARBA00022475"/>
    </source>
</evidence>
<keyword evidence="2" id="KW-1003">Cell membrane</keyword>
<feature type="domain" description="Mce/MlaD" evidence="8">
    <location>
        <begin position="519"/>
        <end position="605"/>
    </location>
</feature>
<sequence length="770" mass="83367">MSDLPAPKKHQTSNWSAIWILPLLALVIGAWLAWRAYDEAGPVIQVRFESGDGIQAKKTEVLYKGISVGKVVDLSVSEDIKGVVASIELSKDTQKYLNEDTHFWLVKPRVSLAGVTGLETLVSGVYIAVDPAKSEKGDQGVRAYTALKEPPSMSEKVPGLHITLKADRLGSLEQGSPVFYKQILVGQVKSFQLGEDQRTIEIKVHIEPAYADLVRKKTRFWNASGISISGGLSGFKVRSESLLTLAAGGIAFATPDNYRDSPPTDPTKPFRLYEDYDAAQVGLRVKLKMKDLSDIQPGQTPVIYNGVQVGLVKTVDMNQDFSGATAELAMDPRVEALLLEGTEFWTVKPNISLAGITGLDALVKGNYIAVRFAKSGVPRREFSARPKAPPMDTNVPGLHLVLTSDRRGSLEVGAPVLYRQIRVGSVQSYQLSADNQQVMIGVHIEPEHARLVNSSTRFWNASGVTLSGDFTGVKVKSESLQTLINGGISFDTLDPKAPSSGKDRRFALYDSEEAAMARGVEIQLSVEDAEGLREGTPIRFKGLVIGKVEGIDLKSDLSGVLLKARLGANGEQFARSGTRFWVVRPALGLLRTENLGTLVSGPYIEALASNRPGERQTRFQTLAEAPNLLGSSNGLRLTLSAPDKGSIKLGSPVTYRKIPVGKVIDLNLGQQADRVLISILIEPRYMPLVRTGSRFWNASGVGIEAGLFKGVSVRTESLEAMVAGGIAFATPDNGQMGEAAKPGQTFALFDAVDEQWLQWAPKIPLKEPAQ</sequence>
<keyword evidence="10" id="KW-1185">Reference proteome</keyword>
<keyword evidence="6 7" id="KW-0472">Membrane</keyword>
<accession>A0A1H4P165</accession>
<dbReference type="PANTHER" id="PTHR30462:SF0">
    <property type="entry name" value="INTERMEMBRANE TRANSPORT PROTEIN YEBT"/>
    <property type="match status" value="1"/>
</dbReference>
<reference evidence="10" key="1">
    <citation type="submission" date="2016-10" db="EMBL/GenBank/DDBJ databases">
        <authorList>
            <person name="Varghese N."/>
            <person name="Submissions S."/>
        </authorList>
    </citation>
    <scope>NUCLEOTIDE SEQUENCE [LARGE SCALE GENOMIC DNA]</scope>
    <source>
        <strain evidence="10">DSM 9751</strain>
    </source>
</reference>
<feature type="domain" description="Mce/MlaD" evidence="8">
    <location>
        <begin position="634"/>
        <end position="694"/>
    </location>
</feature>
<evidence type="ECO:0000256" key="3">
    <source>
        <dbReference type="ARBA" id="ARBA00022519"/>
    </source>
</evidence>
<feature type="domain" description="Mce/MlaD" evidence="8">
    <location>
        <begin position="282"/>
        <end position="371"/>
    </location>
</feature>
<evidence type="ECO:0000259" key="8">
    <source>
        <dbReference type="Pfam" id="PF02470"/>
    </source>
</evidence>
<dbReference type="EMBL" id="FNTJ01000001">
    <property type="protein sequence ID" value="SEC01045.1"/>
    <property type="molecule type" value="Genomic_DNA"/>
</dbReference>
<evidence type="ECO:0000256" key="1">
    <source>
        <dbReference type="ARBA" id="ARBA00004533"/>
    </source>
</evidence>
<dbReference type="GO" id="GO:0005886">
    <property type="term" value="C:plasma membrane"/>
    <property type="evidence" value="ECO:0007669"/>
    <property type="project" value="UniProtKB-SubCell"/>
</dbReference>
<feature type="transmembrane region" description="Helical" evidence="7">
    <location>
        <begin position="12"/>
        <end position="34"/>
    </location>
</feature>
<evidence type="ECO:0000313" key="10">
    <source>
        <dbReference type="Proteomes" id="UP000198982"/>
    </source>
</evidence>
<protein>
    <submittedName>
        <fullName evidence="9">Paraquat-inducible protein B</fullName>
    </submittedName>
</protein>
<evidence type="ECO:0000313" key="9">
    <source>
        <dbReference type="EMBL" id="SEC01045.1"/>
    </source>
</evidence>
<dbReference type="Proteomes" id="UP000198982">
    <property type="component" value="Unassembled WGS sequence"/>
</dbReference>
<evidence type="ECO:0000256" key="6">
    <source>
        <dbReference type="ARBA" id="ARBA00023136"/>
    </source>
</evidence>
<comment type="subcellular location">
    <subcellularLocation>
        <location evidence="1">Cell inner membrane</location>
    </subcellularLocation>
</comment>
<proteinExistence type="predicted"/>
<evidence type="ECO:0000256" key="7">
    <source>
        <dbReference type="SAM" id="Phobius"/>
    </source>
</evidence>
<keyword evidence="5 7" id="KW-1133">Transmembrane helix</keyword>
<organism evidence="9 10">
    <name type="scientific">Pseudomonas saponiphila</name>
    <dbReference type="NCBI Taxonomy" id="556534"/>
    <lineage>
        <taxon>Bacteria</taxon>
        <taxon>Pseudomonadati</taxon>
        <taxon>Pseudomonadota</taxon>
        <taxon>Gammaproteobacteria</taxon>
        <taxon>Pseudomonadales</taxon>
        <taxon>Pseudomonadaceae</taxon>
        <taxon>Pseudomonas</taxon>
    </lineage>
</organism>
<gene>
    <name evidence="9" type="ORF">SAMN05216178_3099</name>
</gene>
<evidence type="ECO:0000256" key="4">
    <source>
        <dbReference type="ARBA" id="ARBA00022692"/>
    </source>
</evidence>
<keyword evidence="3" id="KW-0997">Cell inner membrane</keyword>
<dbReference type="InterPro" id="IPR003399">
    <property type="entry name" value="Mce/MlaD"/>
</dbReference>
<evidence type="ECO:0000256" key="5">
    <source>
        <dbReference type="ARBA" id="ARBA00022989"/>
    </source>
</evidence>
<name>A0A1H4P165_9PSED</name>
<feature type="domain" description="Mce/MlaD" evidence="8">
    <location>
        <begin position="159"/>
        <end position="233"/>
    </location>
</feature>
<dbReference type="Pfam" id="PF02470">
    <property type="entry name" value="MlaD"/>
    <property type="match status" value="6"/>
</dbReference>
<keyword evidence="4 7" id="KW-0812">Transmembrane</keyword>